<evidence type="ECO:0000313" key="2">
    <source>
        <dbReference type="EMBL" id="MBK1469020.1"/>
    </source>
</evidence>
<dbReference type="InterPro" id="IPR041420">
    <property type="entry name" value="PBECR4"/>
</dbReference>
<accession>A0ABS1CBW8</accession>
<reference evidence="2 3" key="1">
    <citation type="submission" date="2020-09" db="EMBL/GenBank/DDBJ databases">
        <title>Parvimonas S3374 sp. nov.</title>
        <authorList>
            <person name="Buhl M."/>
        </authorList>
    </citation>
    <scope>NUCLEOTIDE SEQUENCE [LARGE SCALE GENOMIC DNA]</scope>
    <source>
        <strain evidence="2 3">S3374</strain>
    </source>
</reference>
<comment type="caution">
    <text evidence="2">The sequence shown here is derived from an EMBL/GenBank/DDBJ whole genome shotgun (WGS) entry which is preliminary data.</text>
</comment>
<proteinExistence type="predicted"/>
<evidence type="ECO:0000313" key="3">
    <source>
        <dbReference type="Proteomes" id="UP000823123"/>
    </source>
</evidence>
<name>A0ABS1CBW8_9FIRM</name>
<organism evidence="2 3">
    <name type="scientific">Parvimonas parva</name>
    <dbReference type="NCBI Taxonomy" id="2769485"/>
    <lineage>
        <taxon>Bacteria</taxon>
        <taxon>Bacillati</taxon>
        <taxon>Bacillota</taxon>
        <taxon>Tissierellia</taxon>
        <taxon>Tissierellales</taxon>
        <taxon>Peptoniphilaceae</taxon>
        <taxon>Parvimonas</taxon>
    </lineage>
</organism>
<feature type="domain" description="Phage-Barnase-EndoU-ColicinE5/D-RelE like nuclease 4" evidence="1">
    <location>
        <begin position="3"/>
        <end position="169"/>
    </location>
</feature>
<protein>
    <recommendedName>
        <fullName evidence="1">Phage-Barnase-EndoU-ColicinE5/D-RelE like nuclease 4 domain-containing protein</fullName>
    </recommendedName>
</protein>
<keyword evidence="3" id="KW-1185">Reference proteome</keyword>
<dbReference type="RefSeq" id="WP_201275875.1">
    <property type="nucleotide sequence ID" value="NZ_JACVDA010000020.1"/>
</dbReference>
<dbReference type="Pfam" id="PF18813">
    <property type="entry name" value="PBECR4"/>
    <property type="match status" value="1"/>
</dbReference>
<dbReference type="EMBL" id="JACVDA010000020">
    <property type="protein sequence ID" value="MBK1469020.1"/>
    <property type="molecule type" value="Genomic_DNA"/>
</dbReference>
<sequence length="348" mass="41874">MNKIKEILDWYKQFNNTNVLIKTKNYDFEFEIENKHLPHLLGLHYSSIKRLTGDRLYNFIKGKKDEEIYKMIKEYNPSKLNNIKERVNNFKYFMENLDKAKLFEQTNKNSKLKSNFLLVKTKDNKFLQLGIARDVENYEYLETFIVRNNDLYIKNSNLSEKVESVEKYDMLKNKFVPFSFDEIKNEMLNSVEYGLNENENIKLHKEVNFDKLTSFNFENFTFYPIKKLEESEINDFYDNSILDSLNYLMIREKFKINLNSNRKNNDVENYFKEKFDLIGKDAIINDFISKIPSKYKDYDLFYCKETRSLYSISYSGLAKYNKYDSTKLREYITINLNKSLNIDKGVRL</sequence>
<evidence type="ECO:0000259" key="1">
    <source>
        <dbReference type="Pfam" id="PF18813"/>
    </source>
</evidence>
<gene>
    <name evidence="2" type="ORF">IBJ83_06795</name>
</gene>
<dbReference type="Proteomes" id="UP000823123">
    <property type="component" value="Unassembled WGS sequence"/>
</dbReference>